<accession>A0ABV0KA78</accession>
<dbReference type="Gene3D" id="3.40.50.1010">
    <property type="entry name" value="5'-nuclease"/>
    <property type="match status" value="1"/>
</dbReference>
<feature type="domain" description="NYN" evidence="1">
    <location>
        <begin position="46"/>
        <end position="194"/>
    </location>
</feature>
<dbReference type="InterPro" id="IPR021139">
    <property type="entry name" value="NYN"/>
</dbReference>
<dbReference type="EMBL" id="JAMPKX010000014">
    <property type="protein sequence ID" value="MEP0949686.1"/>
    <property type="molecule type" value="Genomic_DNA"/>
</dbReference>
<dbReference type="PANTHER" id="PTHR35458:SF8">
    <property type="entry name" value="SLR0650 PROTEIN"/>
    <property type="match status" value="1"/>
</dbReference>
<comment type="caution">
    <text evidence="2">The sequence shown here is derived from an EMBL/GenBank/DDBJ whole genome shotgun (WGS) entry which is preliminary data.</text>
</comment>
<dbReference type="RefSeq" id="WP_190707794.1">
    <property type="nucleotide sequence ID" value="NZ_JAMPKX010000014.1"/>
</dbReference>
<evidence type="ECO:0000313" key="2">
    <source>
        <dbReference type="EMBL" id="MEP0949686.1"/>
    </source>
</evidence>
<reference evidence="2 3" key="1">
    <citation type="submission" date="2022-04" db="EMBL/GenBank/DDBJ databases">
        <title>Positive selection, recombination, and allopatry shape intraspecific diversity of widespread and dominant cyanobacteria.</title>
        <authorList>
            <person name="Wei J."/>
            <person name="Shu W."/>
            <person name="Hu C."/>
        </authorList>
    </citation>
    <scope>NUCLEOTIDE SEQUENCE [LARGE SCALE GENOMIC DNA]</scope>
    <source>
        <strain evidence="2 3">DQ-A4</strain>
    </source>
</reference>
<proteinExistence type="predicted"/>
<organism evidence="2 3">
    <name type="scientific">Leptolyngbya subtilissima DQ-A4</name>
    <dbReference type="NCBI Taxonomy" id="2933933"/>
    <lineage>
        <taxon>Bacteria</taxon>
        <taxon>Bacillati</taxon>
        <taxon>Cyanobacteriota</taxon>
        <taxon>Cyanophyceae</taxon>
        <taxon>Leptolyngbyales</taxon>
        <taxon>Leptolyngbyaceae</taxon>
        <taxon>Leptolyngbya group</taxon>
        <taxon>Leptolyngbya</taxon>
    </lineage>
</organism>
<evidence type="ECO:0000313" key="3">
    <source>
        <dbReference type="Proteomes" id="UP001482513"/>
    </source>
</evidence>
<dbReference type="InterPro" id="IPR047140">
    <property type="entry name" value="LabA"/>
</dbReference>
<dbReference type="Proteomes" id="UP001482513">
    <property type="component" value="Unassembled WGS sequence"/>
</dbReference>
<keyword evidence="3" id="KW-1185">Reference proteome</keyword>
<name>A0ABV0KA78_9CYAN</name>
<dbReference type="PANTHER" id="PTHR35458">
    <property type="entry name" value="SLR0755 PROTEIN"/>
    <property type="match status" value="1"/>
</dbReference>
<evidence type="ECO:0000259" key="1">
    <source>
        <dbReference type="Pfam" id="PF01936"/>
    </source>
</evidence>
<protein>
    <submittedName>
        <fullName evidence="2">NYN domain-containing protein</fullName>
    </submittedName>
</protein>
<dbReference type="Pfam" id="PF01936">
    <property type="entry name" value="NYN"/>
    <property type="match status" value="1"/>
</dbReference>
<sequence length="206" mass="22957">MLDALVVAIHDSVVALIAVVLSRVSVPLLLIAQQQQRQLKYGPRGRIYLAVDNPNILAAARENSVHVYFDKVLRQAGQGTKGVAEAHFFTQAFGISAEHERFLQQIESAGYTTIKALPGRPKNGKQHPDIDCLLITDILAHPERFDTCVVLSGDLDYLHAFRYLRSLGKRVEVWGFPNSTSQEIKDEVDAFVDLRTLPGVCKPRQQ</sequence>
<gene>
    <name evidence="2" type="ORF">NC992_22600</name>
</gene>